<feature type="domain" description="Glycosyltransferase 2-like" evidence="9">
    <location>
        <begin position="26"/>
        <end position="187"/>
    </location>
</feature>
<evidence type="ECO:0000256" key="2">
    <source>
        <dbReference type="ARBA" id="ARBA00022676"/>
    </source>
</evidence>
<evidence type="ECO:0000313" key="11">
    <source>
        <dbReference type="Proteomes" id="UP000316852"/>
    </source>
</evidence>
<feature type="transmembrane region" description="Helical" evidence="8">
    <location>
        <begin position="257"/>
        <end position="276"/>
    </location>
</feature>
<feature type="transmembrane region" description="Helical" evidence="8">
    <location>
        <begin position="288"/>
        <end position="307"/>
    </location>
</feature>
<dbReference type="GO" id="GO:0009103">
    <property type="term" value="P:lipopolysaccharide biosynthetic process"/>
    <property type="evidence" value="ECO:0007669"/>
    <property type="project" value="UniProtKB-KW"/>
</dbReference>
<evidence type="ECO:0000256" key="7">
    <source>
        <dbReference type="ARBA" id="ARBA00023136"/>
    </source>
</evidence>
<keyword evidence="1" id="KW-1003">Cell membrane</keyword>
<dbReference type="PANTHER" id="PTHR48090:SF3">
    <property type="entry name" value="UNDECAPRENYL-PHOSPHATE 4-DEOXY-4-FORMAMIDO-L-ARABINOSE TRANSFERASE"/>
    <property type="match status" value="1"/>
</dbReference>
<dbReference type="AlphaFoldDB" id="A0A538T7W3"/>
<evidence type="ECO:0000256" key="5">
    <source>
        <dbReference type="ARBA" id="ARBA00022985"/>
    </source>
</evidence>
<keyword evidence="6 8" id="KW-1133">Transmembrane helix</keyword>
<keyword evidence="7 8" id="KW-0472">Membrane</keyword>
<evidence type="ECO:0000259" key="9">
    <source>
        <dbReference type="Pfam" id="PF00535"/>
    </source>
</evidence>
<dbReference type="CDD" id="cd04187">
    <property type="entry name" value="DPM1_like_bac"/>
    <property type="match status" value="1"/>
</dbReference>
<proteinExistence type="predicted"/>
<dbReference type="InterPro" id="IPR029044">
    <property type="entry name" value="Nucleotide-diphossugar_trans"/>
</dbReference>
<organism evidence="10 11">
    <name type="scientific">Eiseniibacteriota bacterium</name>
    <dbReference type="NCBI Taxonomy" id="2212470"/>
    <lineage>
        <taxon>Bacteria</taxon>
        <taxon>Candidatus Eiseniibacteriota</taxon>
    </lineage>
</organism>
<keyword evidence="3 10" id="KW-0808">Transferase</keyword>
<feature type="transmembrane region" description="Helical" evidence="8">
    <location>
        <begin position="226"/>
        <end position="245"/>
    </location>
</feature>
<comment type="caution">
    <text evidence="10">The sequence shown here is derived from an EMBL/GenBank/DDBJ whole genome shotgun (WGS) entry which is preliminary data.</text>
</comment>
<dbReference type="InterPro" id="IPR001173">
    <property type="entry name" value="Glyco_trans_2-like"/>
</dbReference>
<keyword evidence="5" id="KW-0448">Lipopolysaccharide biosynthesis</keyword>
<dbReference type="InterPro" id="IPR050256">
    <property type="entry name" value="Glycosyltransferase_2"/>
</dbReference>
<dbReference type="PANTHER" id="PTHR48090">
    <property type="entry name" value="UNDECAPRENYL-PHOSPHATE 4-DEOXY-4-FORMAMIDO-L-ARABINOSE TRANSFERASE-RELATED"/>
    <property type="match status" value="1"/>
</dbReference>
<name>A0A538T7W3_UNCEI</name>
<keyword evidence="2" id="KW-0328">Glycosyltransferase</keyword>
<reference evidence="10 11" key="1">
    <citation type="journal article" date="2019" name="Nat. Microbiol.">
        <title>Mediterranean grassland soil C-N compound turnover is dependent on rainfall and depth, and is mediated by genomically divergent microorganisms.</title>
        <authorList>
            <person name="Diamond S."/>
            <person name="Andeer P.F."/>
            <person name="Li Z."/>
            <person name="Crits-Christoph A."/>
            <person name="Burstein D."/>
            <person name="Anantharaman K."/>
            <person name="Lane K.R."/>
            <person name="Thomas B.C."/>
            <person name="Pan C."/>
            <person name="Northen T.R."/>
            <person name="Banfield J.F."/>
        </authorList>
    </citation>
    <scope>NUCLEOTIDE SEQUENCE [LARGE SCALE GENOMIC DNA]</scope>
    <source>
        <strain evidence="10">WS_6</strain>
    </source>
</reference>
<evidence type="ECO:0000256" key="8">
    <source>
        <dbReference type="SAM" id="Phobius"/>
    </source>
</evidence>
<evidence type="ECO:0000256" key="4">
    <source>
        <dbReference type="ARBA" id="ARBA00022692"/>
    </source>
</evidence>
<dbReference type="EMBL" id="VBOW01000020">
    <property type="protein sequence ID" value="TMQ59709.1"/>
    <property type="molecule type" value="Genomic_DNA"/>
</dbReference>
<evidence type="ECO:0000256" key="1">
    <source>
        <dbReference type="ARBA" id="ARBA00022475"/>
    </source>
</evidence>
<keyword evidence="4 8" id="KW-0812">Transmembrane</keyword>
<protein>
    <submittedName>
        <fullName evidence="10">Glycosyltransferase family 2 protein</fullName>
    </submittedName>
</protein>
<dbReference type="GO" id="GO:0005886">
    <property type="term" value="C:plasma membrane"/>
    <property type="evidence" value="ECO:0007669"/>
    <property type="project" value="TreeGrafter"/>
</dbReference>
<evidence type="ECO:0000256" key="3">
    <source>
        <dbReference type="ARBA" id="ARBA00022679"/>
    </source>
</evidence>
<evidence type="ECO:0000313" key="10">
    <source>
        <dbReference type="EMBL" id="TMQ59709.1"/>
    </source>
</evidence>
<evidence type="ECO:0000256" key="6">
    <source>
        <dbReference type="ARBA" id="ARBA00022989"/>
    </source>
</evidence>
<dbReference type="Gene3D" id="3.90.550.10">
    <property type="entry name" value="Spore Coat Polysaccharide Biosynthesis Protein SpsA, Chain A"/>
    <property type="match status" value="1"/>
</dbReference>
<dbReference type="Pfam" id="PF00535">
    <property type="entry name" value="Glycos_transf_2"/>
    <property type="match status" value="1"/>
</dbReference>
<dbReference type="GO" id="GO:0099621">
    <property type="term" value="F:undecaprenyl-phosphate 4-deoxy-4-formamido-L-arabinose transferase activity"/>
    <property type="evidence" value="ECO:0007669"/>
    <property type="project" value="TreeGrafter"/>
</dbReference>
<sequence>MGMATEQVMEKESSLGKPSYAVEITALIPVYDEAENLKPLLEKLTADLAALRKPYEILVVDDGSTDGTIDRLRELHRCIPHLRVVSFRRNYGKSAALSVGFAEARGRHLVTLDGDLQDDSAEIGPLLRKLEEGYDLVSGWKQKRKDPITKTIPSRLFNAVTSSMTGVRLHDMNCGLKAYRAEVVKTIRLRGELHRFIPVLAHWDGFRVAEVRTAHHPRLHGRTKFGAARFLNGFLDLLAVMFLTTNARRPLHLFGRVGVFVALVGAAITVGFSWRWVLGEGLRLRPALLFGAVLVILGIQFISMGFLGELIASTRAHEPDYAIRERL</sequence>
<accession>A0A538T7W3</accession>
<dbReference type="Proteomes" id="UP000316852">
    <property type="component" value="Unassembled WGS sequence"/>
</dbReference>
<dbReference type="SUPFAM" id="SSF53448">
    <property type="entry name" value="Nucleotide-diphospho-sugar transferases"/>
    <property type="match status" value="1"/>
</dbReference>
<gene>
    <name evidence="10" type="ORF">E6K76_04255</name>
</gene>